<evidence type="ECO:0008006" key="3">
    <source>
        <dbReference type="Google" id="ProtNLM"/>
    </source>
</evidence>
<dbReference type="EMBL" id="JACHIN010000012">
    <property type="protein sequence ID" value="MBB5082221.1"/>
    <property type="molecule type" value="Genomic_DNA"/>
</dbReference>
<dbReference type="Gene3D" id="1.25.10.10">
    <property type="entry name" value="Leucine-rich Repeat Variant"/>
    <property type="match status" value="1"/>
</dbReference>
<accession>A0A7W8ABT0</accession>
<organism evidence="1 2">
    <name type="scientific">Nonomuraea endophytica</name>
    <dbReference type="NCBI Taxonomy" id="714136"/>
    <lineage>
        <taxon>Bacteria</taxon>
        <taxon>Bacillati</taxon>
        <taxon>Actinomycetota</taxon>
        <taxon>Actinomycetes</taxon>
        <taxon>Streptosporangiales</taxon>
        <taxon>Streptosporangiaceae</taxon>
        <taxon>Nonomuraea</taxon>
    </lineage>
</organism>
<keyword evidence="2" id="KW-1185">Reference proteome</keyword>
<protein>
    <recommendedName>
        <fullName evidence="3">HEAT repeat domain-containing protein</fullName>
    </recommendedName>
</protein>
<dbReference type="Proteomes" id="UP000568380">
    <property type="component" value="Unassembled WGS sequence"/>
</dbReference>
<evidence type="ECO:0000313" key="2">
    <source>
        <dbReference type="Proteomes" id="UP000568380"/>
    </source>
</evidence>
<name>A0A7W8ABT0_9ACTN</name>
<dbReference type="AlphaFoldDB" id="A0A7W8ABT0"/>
<dbReference type="InterPro" id="IPR016024">
    <property type="entry name" value="ARM-type_fold"/>
</dbReference>
<dbReference type="SUPFAM" id="SSF48371">
    <property type="entry name" value="ARM repeat"/>
    <property type="match status" value="1"/>
</dbReference>
<comment type="caution">
    <text evidence="1">The sequence shown here is derived from an EMBL/GenBank/DDBJ whole genome shotgun (WGS) entry which is preliminary data.</text>
</comment>
<gene>
    <name evidence="1" type="ORF">HNR40_007716</name>
</gene>
<proteinExistence type="predicted"/>
<dbReference type="RefSeq" id="WP_184970220.1">
    <property type="nucleotide sequence ID" value="NZ_JACHIN010000012.1"/>
</dbReference>
<reference evidence="1 2" key="1">
    <citation type="submission" date="2020-08" db="EMBL/GenBank/DDBJ databases">
        <title>Genomic Encyclopedia of Type Strains, Phase IV (KMG-IV): sequencing the most valuable type-strain genomes for metagenomic binning, comparative biology and taxonomic classification.</title>
        <authorList>
            <person name="Goeker M."/>
        </authorList>
    </citation>
    <scope>NUCLEOTIDE SEQUENCE [LARGE SCALE GENOMIC DNA]</scope>
    <source>
        <strain evidence="1 2">DSM 45385</strain>
    </source>
</reference>
<sequence>MQTQTGDALVARILARPDDETRGQVANDLLDELFGGYPVENIRTLLRSGDDDAVQNGAWLLSELGERADELLDEVPGLLAHPRLQVRFFAVEFVLLATDERHGDVIAHVLTSSRDPDTAIRWKVLHFLATASTEQLMAGLSRLTDPEVGRLTAWLVASDTEDPDPGEVVAGMEGEDPVARLFAAAISTRMAEDDPALLRHAARVRDEEISSFAQWQLGRFEAPPA</sequence>
<evidence type="ECO:0000313" key="1">
    <source>
        <dbReference type="EMBL" id="MBB5082221.1"/>
    </source>
</evidence>
<dbReference type="InterPro" id="IPR011989">
    <property type="entry name" value="ARM-like"/>
</dbReference>